<feature type="compositionally biased region" description="Low complexity" evidence="13">
    <location>
        <begin position="1388"/>
        <end position="1403"/>
    </location>
</feature>
<dbReference type="SUPFAM" id="SSF48366">
    <property type="entry name" value="Ras GEF"/>
    <property type="match status" value="1"/>
</dbReference>
<sequence>MYHAPPVKRPPTTPRKAKSMAPSVRSAGSGDSVVTTKAKNLPKNPPSLYNPPPLPKSASKPDLRTPTRDTFSLASGSSGSTSSAGKGHVPRLPTTATTTVFGGLTRRKSAPLYHQVPSEALPLHPRPIDMPTGKIVPVGTAVPDYVLGVVGSKGCGKSTYIQLAFDSVEPEESRIVAASADGPTMTLACTTISRGAARIFEIDADELLDLSEPGSGHTLWPDGFPKLHGLAVCYDAHDQRSYDQAKQVLAGISTSFKEPSFITLLIACKSDSLDDSGSPGPELPPTRAAKLGQRHEAKFVQVTNRADVGLSHMKHSFQWMLDHLSTSRGTKRLIILPRNKKSSGRASEPTLRTGSRTPDPRKTPEPPIEPTLPARARTKSAGDLVSAWISDSSDARPEKQPIRHIIEKAGDVDRDSRRSVGEESILAYGFPKVPSGVPAVVREEREREIEVVQIPTPKPSEEVRQLEARQLPPPLQLKIDGTPSEAPPRKLPAPLCMRWATTEQLIDKLFFSGVSEDEPWFIFNFFLTYRLFTTPRTILLSFQKRLRELEESPMDPLLAGFVQQRLCELLQHWIEEYPSDFAAPGAGSALAAVVRTACEKTHLMYYGSEFTYFLDELPSLTDDASSWAFVSTDTPIEEESLYDFQLDFDPEFNFGPEAEGFGLFDPSYRIAPNSATFNLDNEEEPPMTGRTARFESGTEESIGRGLSPDARRGNTSPALKACQAVAAELLEYDPAMIAEEITRLETELFLKIKPRDWVRRGVKEDKLGKPKSIVEMNAFFDRVGKWVMSIIVSLNRAQDRARLVTHLCEVSQALRLLNNYSSLRAFHVGINGVCEAGDVVQSQVSDKVWRKYQSADKLLRVNENHLLYRLAVKNTFGAGIPSLEVHSSDLSRIGEMQNMNSEGQVHWAKFTHLGNNIHEIHGFQERIREDGGYAFEPNSELTKLIMETELLDMDVFEAQPPSSSCLMTNFKLAIMPGSCSTTLAVATTAIMAAPVDPSQYVIEYAKNSSEKCNGKPPCNGSTIVLGDLRFGTKKYNGVINDKMQYRHWGCVTPDILYDLAILDVNRLPGLARLNVADQGKIHTAVRRLRVDDADIPVTARSLTRTASIPSASQPPRVGAAPPFSQRAAATTSQIMAPLPSTSKKRKAPTKSKAKAAPAPMPAPLPPPPPVAMPMPHMSQAPRFAPTQQTPPVHAPYMGTQITMSQQKRDDDDDADEDLGADEEAQYTDFYLSFQSSVVGIQYYDGLVGPGEQVALVREPTNKYDQNAIQVMNIGLRQVGHIPRQIAANLAPLIDRELILVEGTMNDGNLQGRQYTLSVTLSVYGKPGFRATLEPLLRWATPGKRGFTEDMRRHSGAIYAQTASFSAGASQGPSYASGSAQNPMYVDGSSSQPSSQSSQPQLNQRALEALEARRRADELRDMLAGLEKVDDEGRRANFLDALYGSQTEDILNLPEHPSPPGKEDGSLAVDLMKHQKQGLLWCINRENAVLPAKHGEPHQQFWEYRAPPNSRPHYMNLITKSPLPANMPPALGHGGIMSDSMGLGKSLTFLALIIATKNARPQGFDKPTLLVCPLSVLSNWETQIEEHCNPGILACYTYYGNNRNVDSDTLKDYDIVLTTYQTVSSDFERSGGFKKTGELMAESSEEKRRLKGLFDIKWKRVVLDEAHQIRNPKTKIAQAVTAVDGYYRWAVSGTPIVNSPTDLGSLLAFLRMCSPLDQIAQFNRSLARPLSKGNPESMALLREIMKHLSIRRSKEMQNAEGKRLVDLPKVMIHVTKVDLDDATRRIYESVEALSRQRFMEMANASQGGGHVPNAVLGLLTRMRQIALHPGLVPYDYLQQLQSGEQYGGNDLPLPQSVNISPQEKARLQNDLFHAEEDSEECPICFDSLKNPRILPDGHYFCYECIAGYIGAHGAAATCPMDRRPIAMGDLIEAAPPTALTQAPREENVKGLAEGSSAKVDQLIWLLGRIPPEEKAVVFSQQGKPFIGDLASVLTLDPDCRSTRGEWDLRFSRPLPVKNSAIRRTSANKGSDSESDYAPGDDDFIDDDETYFTATQSSKGKGKGKTGKGKATSGRAFGGNPKVLLISLKSGATGLNLTVANHLFLMDPWWQEAIESQAIDRVNRIGQKRDVHVYQMITNDTVEAKVLDIQARKKAMIDQAFSGMGGREVVREKRETRMQDFIELFGLQRRNGRVTLGKEAAAAQAAADEDEPDWLPTGPSRKRSRLVLSDEE</sequence>
<evidence type="ECO:0000256" key="7">
    <source>
        <dbReference type="ARBA" id="ARBA00022806"/>
    </source>
</evidence>
<protein>
    <submittedName>
        <fullName evidence="19">Uncharacterized protein</fullName>
    </submittedName>
</protein>
<dbReference type="InterPro" id="IPR001510">
    <property type="entry name" value="Znf_PARP"/>
</dbReference>
<dbReference type="GO" id="GO:0007264">
    <property type="term" value="P:small GTPase-mediated signal transduction"/>
    <property type="evidence" value="ECO:0007669"/>
    <property type="project" value="InterPro"/>
</dbReference>
<dbReference type="SUPFAM" id="SSF57850">
    <property type="entry name" value="RING/U-box"/>
    <property type="match status" value="1"/>
</dbReference>
<feature type="region of interest" description="Disordered" evidence="13">
    <location>
        <begin position="1366"/>
        <end position="1403"/>
    </location>
</feature>
<feature type="region of interest" description="Disordered" evidence="13">
    <location>
        <begin position="1105"/>
        <end position="1177"/>
    </location>
</feature>
<feature type="domain" description="Helicase C-terminal" evidence="18">
    <location>
        <begin position="1957"/>
        <end position="2175"/>
    </location>
</feature>
<dbReference type="SMART" id="SM01336">
    <property type="entry name" value="zf-PARP"/>
    <property type="match status" value="1"/>
</dbReference>
<evidence type="ECO:0000259" key="16">
    <source>
        <dbReference type="PROSITE" id="PS50212"/>
    </source>
</evidence>
<dbReference type="GO" id="GO:0008270">
    <property type="term" value="F:zinc ion binding"/>
    <property type="evidence" value="ECO:0007669"/>
    <property type="project" value="UniProtKB-KW"/>
</dbReference>
<feature type="compositionally biased region" description="Pro residues" evidence="13">
    <location>
        <begin position="1158"/>
        <end position="1172"/>
    </location>
</feature>
<dbReference type="SMART" id="SM00147">
    <property type="entry name" value="RasGEF"/>
    <property type="match status" value="1"/>
</dbReference>
<dbReference type="InterPro" id="IPR050628">
    <property type="entry name" value="SNF2_RAD54_helicase_TF"/>
</dbReference>
<keyword evidence="7" id="KW-0347">Helicase</keyword>
<feature type="domain" description="Helicase ATP-binding" evidence="17">
    <location>
        <begin position="1525"/>
        <end position="1712"/>
    </location>
</feature>
<dbReference type="Gene3D" id="1.20.870.10">
    <property type="entry name" value="Son of sevenless (SoS) protein Chain: S domain 1"/>
    <property type="match status" value="1"/>
</dbReference>
<evidence type="ECO:0000256" key="5">
    <source>
        <dbReference type="ARBA" id="ARBA00022771"/>
    </source>
</evidence>
<dbReference type="GO" id="GO:0004386">
    <property type="term" value="F:helicase activity"/>
    <property type="evidence" value="ECO:0007669"/>
    <property type="project" value="UniProtKB-KW"/>
</dbReference>
<gene>
    <name evidence="19" type="ORF">RDB_LOCUS58422</name>
</gene>
<dbReference type="Gene3D" id="3.30.40.10">
    <property type="entry name" value="Zinc/RING finger domain, C3HC4 (zinc finger)"/>
    <property type="match status" value="1"/>
</dbReference>
<keyword evidence="3" id="KW-0479">Metal-binding</keyword>
<evidence type="ECO:0000259" key="14">
    <source>
        <dbReference type="PROSITE" id="PS50009"/>
    </source>
</evidence>
<dbReference type="SMART" id="SM00910">
    <property type="entry name" value="HIRAN"/>
    <property type="match status" value="1"/>
</dbReference>
<evidence type="ECO:0000256" key="4">
    <source>
        <dbReference type="ARBA" id="ARBA00022741"/>
    </source>
</evidence>
<keyword evidence="11" id="KW-0344">Guanine-nucleotide releasing factor</keyword>
<proteinExistence type="inferred from homology"/>
<dbReference type="SUPFAM" id="SSF52540">
    <property type="entry name" value="P-loop containing nucleoside triphosphate hydrolases"/>
    <property type="match status" value="4"/>
</dbReference>
<dbReference type="GO" id="GO:0016818">
    <property type="term" value="F:hydrolase activity, acting on acid anhydrides, in phosphorus-containing anhydrides"/>
    <property type="evidence" value="ECO:0007669"/>
    <property type="project" value="InterPro"/>
</dbReference>
<feature type="region of interest" description="Disordered" evidence="13">
    <location>
        <begin position="677"/>
        <end position="715"/>
    </location>
</feature>
<evidence type="ECO:0000256" key="12">
    <source>
        <dbReference type="PROSITE-ProRule" id="PRU00175"/>
    </source>
</evidence>
<dbReference type="GO" id="GO:0006281">
    <property type="term" value="P:DNA repair"/>
    <property type="evidence" value="ECO:0007669"/>
    <property type="project" value="TreeGrafter"/>
</dbReference>
<dbReference type="CDD" id="cd06224">
    <property type="entry name" value="REM"/>
    <property type="match status" value="1"/>
</dbReference>
<dbReference type="PROSITE" id="PS51192">
    <property type="entry name" value="HELICASE_ATP_BIND_1"/>
    <property type="match status" value="1"/>
</dbReference>
<feature type="domain" description="N-terminal Ras-GEF" evidence="16">
    <location>
        <begin position="493"/>
        <end position="618"/>
    </location>
</feature>
<dbReference type="InterPro" id="IPR036964">
    <property type="entry name" value="RASGEF_cat_dom_sf"/>
</dbReference>
<dbReference type="InterPro" id="IPR014001">
    <property type="entry name" value="Helicase_ATP-bd"/>
</dbReference>
<dbReference type="CDD" id="cd16449">
    <property type="entry name" value="RING-HC"/>
    <property type="match status" value="1"/>
</dbReference>
<dbReference type="PROSITE" id="PS50212">
    <property type="entry name" value="RASGEF_NTER"/>
    <property type="match status" value="1"/>
</dbReference>
<dbReference type="InterPro" id="IPR014905">
    <property type="entry name" value="HIRAN"/>
</dbReference>
<evidence type="ECO:0000256" key="8">
    <source>
        <dbReference type="ARBA" id="ARBA00022833"/>
    </source>
</evidence>
<evidence type="ECO:0000313" key="19">
    <source>
        <dbReference type="EMBL" id="CAE6458368.1"/>
    </source>
</evidence>
<keyword evidence="5 12" id="KW-0863">Zinc-finger</keyword>
<dbReference type="InterPro" id="IPR023578">
    <property type="entry name" value="Ras_GEF_dom_sf"/>
</dbReference>
<evidence type="ECO:0000256" key="10">
    <source>
        <dbReference type="ARBA" id="ARBA00023242"/>
    </source>
</evidence>
<keyword evidence="10" id="KW-0539">Nucleus</keyword>
<dbReference type="CDD" id="cd18793">
    <property type="entry name" value="SF2_C_SNF"/>
    <property type="match status" value="1"/>
</dbReference>
<dbReference type="InterPro" id="IPR049730">
    <property type="entry name" value="SNF2/RAD54-like_C"/>
</dbReference>
<dbReference type="Pfam" id="PF00271">
    <property type="entry name" value="Helicase_C"/>
    <property type="match status" value="1"/>
</dbReference>
<dbReference type="Pfam" id="PF13923">
    <property type="entry name" value="zf-C3HC4_2"/>
    <property type="match status" value="1"/>
</dbReference>
<evidence type="ECO:0000259" key="18">
    <source>
        <dbReference type="PROSITE" id="PS51194"/>
    </source>
</evidence>
<dbReference type="InterPro" id="IPR038718">
    <property type="entry name" value="SNF2-like_sf"/>
</dbReference>
<dbReference type="Gene3D" id="3.30.1740.10">
    <property type="entry name" value="Zinc finger, PARP-type"/>
    <property type="match status" value="1"/>
</dbReference>
<feature type="compositionally biased region" description="Polar residues" evidence="13">
    <location>
        <begin position="1366"/>
        <end position="1381"/>
    </location>
</feature>
<dbReference type="PROSITE" id="PS51194">
    <property type="entry name" value="HELICASE_CTER"/>
    <property type="match status" value="1"/>
</dbReference>
<keyword evidence="8" id="KW-0862">Zinc</keyword>
<dbReference type="InterPro" id="IPR001841">
    <property type="entry name" value="Znf_RING"/>
</dbReference>
<dbReference type="PROSITE" id="PS50009">
    <property type="entry name" value="RASGEF_CAT"/>
    <property type="match status" value="1"/>
</dbReference>
<dbReference type="Pfam" id="PF08797">
    <property type="entry name" value="HIRAN"/>
    <property type="match status" value="1"/>
</dbReference>
<evidence type="ECO:0000256" key="13">
    <source>
        <dbReference type="SAM" id="MobiDB-lite"/>
    </source>
</evidence>
<reference evidence="19" key="1">
    <citation type="submission" date="2021-01" db="EMBL/GenBank/DDBJ databases">
        <authorList>
            <person name="Kaushik A."/>
        </authorList>
    </citation>
    <scope>NUCLEOTIDE SEQUENCE</scope>
    <source>
        <strain evidence="19">AG6-10EEA</strain>
    </source>
</reference>
<evidence type="ECO:0000256" key="2">
    <source>
        <dbReference type="ARBA" id="ARBA00007025"/>
    </source>
</evidence>
<dbReference type="Gene3D" id="3.40.50.300">
    <property type="entry name" value="P-loop containing nucleotide triphosphate hydrolases"/>
    <property type="match status" value="2"/>
</dbReference>
<dbReference type="Gene3D" id="3.40.50.10810">
    <property type="entry name" value="Tandem AAA-ATPase domain"/>
    <property type="match status" value="1"/>
</dbReference>
<accession>A0A8H3BJF7</accession>
<dbReference type="GO" id="GO:0005524">
    <property type="term" value="F:ATP binding"/>
    <property type="evidence" value="ECO:0007669"/>
    <property type="project" value="UniProtKB-KW"/>
</dbReference>
<keyword evidence="4" id="KW-0547">Nucleotide-binding</keyword>
<feature type="region of interest" description="Disordered" evidence="13">
    <location>
        <begin position="2199"/>
        <end position="2230"/>
    </location>
</feature>
<dbReference type="Pfam" id="PF00618">
    <property type="entry name" value="RasGEF_N"/>
    <property type="match status" value="1"/>
</dbReference>
<evidence type="ECO:0000313" key="20">
    <source>
        <dbReference type="Proteomes" id="UP000663853"/>
    </source>
</evidence>
<dbReference type="PANTHER" id="PTHR45626:SF17">
    <property type="entry name" value="HELICASE-LIKE TRANSCRIPTION FACTOR"/>
    <property type="match status" value="1"/>
</dbReference>
<dbReference type="Pfam" id="PF00645">
    <property type="entry name" value="zf-PARP"/>
    <property type="match status" value="1"/>
</dbReference>
<dbReference type="SMART" id="SM00184">
    <property type="entry name" value="RING"/>
    <property type="match status" value="1"/>
</dbReference>
<evidence type="ECO:0000259" key="17">
    <source>
        <dbReference type="PROSITE" id="PS51192"/>
    </source>
</evidence>
<dbReference type="GO" id="GO:0003677">
    <property type="term" value="F:DNA binding"/>
    <property type="evidence" value="ECO:0007669"/>
    <property type="project" value="InterPro"/>
</dbReference>
<keyword evidence="6" id="KW-0378">Hydrolase</keyword>
<name>A0A8H3BJF7_9AGAM</name>
<keyword evidence="9" id="KW-0067">ATP-binding</keyword>
<feature type="compositionally biased region" description="Basic residues" evidence="13">
    <location>
        <begin position="1142"/>
        <end position="1153"/>
    </location>
</feature>
<dbReference type="Pfam" id="PF00617">
    <property type="entry name" value="RasGEF"/>
    <property type="match status" value="1"/>
</dbReference>
<dbReference type="PROSITE" id="PS50089">
    <property type="entry name" value="ZF_RING_2"/>
    <property type="match status" value="1"/>
</dbReference>
<dbReference type="InterPro" id="IPR000651">
    <property type="entry name" value="Ras-like_Gua-exchang_fac_N"/>
</dbReference>
<evidence type="ECO:0000256" key="1">
    <source>
        <dbReference type="ARBA" id="ARBA00004123"/>
    </source>
</evidence>
<dbReference type="Gene3D" id="3.30.70.2330">
    <property type="match status" value="1"/>
</dbReference>
<feature type="region of interest" description="Disordered" evidence="13">
    <location>
        <begin position="332"/>
        <end position="380"/>
    </location>
</feature>
<dbReference type="Pfam" id="PF00176">
    <property type="entry name" value="SNF2-rel_dom"/>
    <property type="match status" value="1"/>
</dbReference>
<dbReference type="Proteomes" id="UP000663853">
    <property type="component" value="Unassembled WGS sequence"/>
</dbReference>
<dbReference type="GO" id="GO:0005085">
    <property type="term" value="F:guanyl-nucleotide exchange factor activity"/>
    <property type="evidence" value="ECO:0007669"/>
    <property type="project" value="UniProtKB-KW"/>
</dbReference>
<evidence type="ECO:0000256" key="11">
    <source>
        <dbReference type="PROSITE-ProRule" id="PRU00168"/>
    </source>
</evidence>
<evidence type="ECO:0000256" key="9">
    <source>
        <dbReference type="ARBA" id="ARBA00022840"/>
    </source>
</evidence>
<dbReference type="PANTHER" id="PTHR45626">
    <property type="entry name" value="TRANSCRIPTION TERMINATION FACTOR 2-RELATED"/>
    <property type="match status" value="1"/>
</dbReference>
<dbReference type="InterPro" id="IPR027417">
    <property type="entry name" value="P-loop_NTPase"/>
</dbReference>
<feature type="compositionally biased region" description="Low complexity" evidence="13">
    <location>
        <begin position="72"/>
        <end position="87"/>
    </location>
</feature>
<organism evidence="19 20">
    <name type="scientific">Rhizoctonia solani</name>
    <dbReference type="NCBI Taxonomy" id="456999"/>
    <lineage>
        <taxon>Eukaryota</taxon>
        <taxon>Fungi</taxon>
        <taxon>Dikarya</taxon>
        <taxon>Basidiomycota</taxon>
        <taxon>Agaricomycotina</taxon>
        <taxon>Agaricomycetes</taxon>
        <taxon>Cantharellales</taxon>
        <taxon>Ceratobasidiaceae</taxon>
        <taxon>Rhizoctonia</taxon>
    </lineage>
</organism>
<dbReference type="SUPFAM" id="SSF57716">
    <property type="entry name" value="Glucocorticoid receptor-like (DNA-binding domain)"/>
    <property type="match status" value="1"/>
</dbReference>
<dbReference type="GO" id="GO:0005634">
    <property type="term" value="C:nucleus"/>
    <property type="evidence" value="ECO:0007669"/>
    <property type="project" value="UniProtKB-SubCell"/>
</dbReference>
<comment type="subcellular location">
    <subcellularLocation>
        <location evidence="1">Nucleus</location>
    </subcellularLocation>
</comment>
<evidence type="ECO:0000256" key="6">
    <source>
        <dbReference type="ARBA" id="ARBA00022801"/>
    </source>
</evidence>
<dbReference type="InterPro" id="IPR001895">
    <property type="entry name" value="RASGEF_cat_dom"/>
</dbReference>
<feature type="region of interest" description="Disordered" evidence="13">
    <location>
        <begin position="1"/>
        <end position="94"/>
    </location>
</feature>
<comment type="caution">
    <text evidence="19">The sequence shown here is derived from an EMBL/GenBank/DDBJ whole genome shotgun (WGS) entry which is preliminary data.</text>
</comment>
<comment type="similarity">
    <text evidence="2">Belongs to the SNF2/RAD54 helicase family.</text>
</comment>
<dbReference type="SMART" id="SM00487">
    <property type="entry name" value="DEXDc"/>
    <property type="match status" value="1"/>
</dbReference>
<dbReference type="InterPro" id="IPR000330">
    <property type="entry name" value="SNF2_N"/>
</dbReference>
<evidence type="ECO:0000256" key="3">
    <source>
        <dbReference type="ARBA" id="ARBA00022723"/>
    </source>
</evidence>
<evidence type="ECO:0000259" key="15">
    <source>
        <dbReference type="PROSITE" id="PS50089"/>
    </source>
</evidence>
<feature type="domain" description="RING-type" evidence="15">
    <location>
        <begin position="1880"/>
        <end position="1921"/>
    </location>
</feature>
<dbReference type="InterPro" id="IPR013083">
    <property type="entry name" value="Znf_RING/FYVE/PHD"/>
</dbReference>
<dbReference type="InterPro" id="IPR001650">
    <property type="entry name" value="Helicase_C-like"/>
</dbReference>
<dbReference type="InterPro" id="IPR036957">
    <property type="entry name" value="Znf_PARP_sf"/>
</dbReference>
<feature type="compositionally biased region" description="Pro residues" evidence="13">
    <location>
        <begin position="43"/>
        <end position="55"/>
    </location>
</feature>
<feature type="domain" description="Ras-GEF" evidence="14">
    <location>
        <begin position="733"/>
        <end position="961"/>
    </location>
</feature>
<dbReference type="GO" id="GO:0008094">
    <property type="term" value="F:ATP-dependent activity, acting on DNA"/>
    <property type="evidence" value="ECO:0007669"/>
    <property type="project" value="TreeGrafter"/>
</dbReference>
<dbReference type="EMBL" id="CAJMXA010001335">
    <property type="protein sequence ID" value="CAE6458368.1"/>
    <property type="molecule type" value="Genomic_DNA"/>
</dbReference>
<dbReference type="Gene3D" id="1.10.840.10">
    <property type="entry name" value="Ras guanine-nucleotide exchange factors catalytic domain"/>
    <property type="match status" value="1"/>
</dbReference>
<feature type="region of interest" description="Disordered" evidence="13">
    <location>
        <begin position="2053"/>
        <end position="2072"/>
    </location>
</feature>